<evidence type="ECO:0000256" key="1">
    <source>
        <dbReference type="SAM" id="MobiDB-lite"/>
    </source>
</evidence>
<feature type="region of interest" description="Disordered" evidence="1">
    <location>
        <begin position="98"/>
        <end position="121"/>
    </location>
</feature>
<gene>
    <name evidence="2" type="ORF">B0J11DRAFT_108782</name>
</gene>
<feature type="region of interest" description="Disordered" evidence="1">
    <location>
        <begin position="609"/>
        <end position="630"/>
    </location>
</feature>
<dbReference type="EMBL" id="JAGMWT010000014">
    <property type="protein sequence ID" value="KAH7117074.1"/>
    <property type="molecule type" value="Genomic_DNA"/>
</dbReference>
<dbReference type="AlphaFoldDB" id="A0A9P9DDR4"/>
<dbReference type="Proteomes" id="UP000700596">
    <property type="component" value="Unassembled WGS sequence"/>
</dbReference>
<dbReference type="OrthoDB" id="5275938at2759"/>
<keyword evidence="3" id="KW-1185">Reference proteome</keyword>
<feature type="non-terminal residue" evidence="2">
    <location>
        <position position="1"/>
    </location>
</feature>
<accession>A0A9P9DDR4</accession>
<protein>
    <submittedName>
        <fullName evidence="2">Uncharacterized protein</fullName>
    </submittedName>
</protein>
<proteinExistence type="predicted"/>
<feature type="compositionally biased region" description="Polar residues" evidence="1">
    <location>
        <begin position="112"/>
        <end position="121"/>
    </location>
</feature>
<feature type="compositionally biased region" description="Basic and acidic residues" evidence="1">
    <location>
        <begin position="619"/>
        <end position="630"/>
    </location>
</feature>
<feature type="region of interest" description="Disordered" evidence="1">
    <location>
        <begin position="191"/>
        <end position="224"/>
    </location>
</feature>
<comment type="caution">
    <text evidence="2">The sequence shown here is derived from an EMBL/GenBank/DDBJ whole genome shotgun (WGS) entry which is preliminary data.</text>
</comment>
<evidence type="ECO:0000313" key="3">
    <source>
        <dbReference type="Proteomes" id="UP000700596"/>
    </source>
</evidence>
<organism evidence="2 3">
    <name type="scientific">Dendryphion nanum</name>
    <dbReference type="NCBI Taxonomy" id="256645"/>
    <lineage>
        <taxon>Eukaryota</taxon>
        <taxon>Fungi</taxon>
        <taxon>Dikarya</taxon>
        <taxon>Ascomycota</taxon>
        <taxon>Pezizomycotina</taxon>
        <taxon>Dothideomycetes</taxon>
        <taxon>Pleosporomycetidae</taxon>
        <taxon>Pleosporales</taxon>
        <taxon>Torulaceae</taxon>
        <taxon>Dendryphion</taxon>
    </lineage>
</organism>
<sequence>PFHTYKIRKKEGICSKSQITFTSYLITTQTYEGSSTSPSRVNRTITITFKDSYRVFFHTGFVINRHCYHYKPTTSSSCHCSSIIKLLQPLTRSNISTDSLKSPIMGKDSAKRNSLTPKYSDSPCIENSPNLISHEKPFKFEFTSPGAVEFPKDDPFIDEQSPVESIRMKQVTIKKEPAIWRSDAPVNLQSLKRGRSSVESSSRNSPSTERKVKRSFKLNSNTTEPIRTKPDLEAVISLPIQSGTPSTCFPKQLPRKSSGFMGSFLTKLGDYKTDETINVNNNGDVSLIIWMRQDPTDSNDKVIYKTNTVKCDRGSLLAAANGPSWMSICSRKEREILTPCEDDGYGILFMLRVAHDKSLDSYPAQFEFREAVRIASVIHKYDASPKVRQEVVNRVPKKWIDNALFFCGKKNHEEWLTISYALGFVESFIASYRYLVHNMRIEDGEICGNKETPLRGQFPKQVIQKLVETRTKYLDILLGFAYGFLEHLRDPATPTCDYKGPKAHDNCAAVMCGTFDRGLAKIGLPMARPSMDNVNLSISELEDHLKGIDGNEKDDKVDPKAIVDDLANDELRPGLVEGVLDRDEARLFREARAPEDGVHWSESSIELPTAGLDTLHPTSQEKDGSDEYVSKDDDCYPVLDEFVLNYELHSTCQKKRIWSYMVASKVKGIDDVPSDFAEYVEHQTRKLSNTLPHMKGRTARG</sequence>
<name>A0A9P9DDR4_9PLEO</name>
<reference evidence="2" key="1">
    <citation type="journal article" date="2021" name="Nat. Commun.">
        <title>Genetic determinants of endophytism in the Arabidopsis root mycobiome.</title>
        <authorList>
            <person name="Mesny F."/>
            <person name="Miyauchi S."/>
            <person name="Thiergart T."/>
            <person name="Pickel B."/>
            <person name="Atanasova L."/>
            <person name="Karlsson M."/>
            <person name="Huettel B."/>
            <person name="Barry K.W."/>
            <person name="Haridas S."/>
            <person name="Chen C."/>
            <person name="Bauer D."/>
            <person name="Andreopoulos W."/>
            <person name="Pangilinan J."/>
            <person name="LaButti K."/>
            <person name="Riley R."/>
            <person name="Lipzen A."/>
            <person name="Clum A."/>
            <person name="Drula E."/>
            <person name="Henrissat B."/>
            <person name="Kohler A."/>
            <person name="Grigoriev I.V."/>
            <person name="Martin F.M."/>
            <person name="Hacquard S."/>
        </authorList>
    </citation>
    <scope>NUCLEOTIDE SEQUENCE</scope>
    <source>
        <strain evidence="2">MPI-CAGE-CH-0243</strain>
    </source>
</reference>
<evidence type="ECO:0000313" key="2">
    <source>
        <dbReference type="EMBL" id="KAH7117074.1"/>
    </source>
</evidence>
<feature type="compositionally biased region" description="Low complexity" evidence="1">
    <location>
        <begin position="197"/>
        <end position="207"/>
    </location>
</feature>